<protein>
    <submittedName>
        <fullName evidence="2">Uncharacterized protein</fullName>
    </submittedName>
</protein>
<evidence type="ECO:0000313" key="3">
    <source>
        <dbReference type="Proteomes" id="UP000000958"/>
    </source>
</evidence>
<dbReference type="RefSeq" id="YP_003169721.1">
    <property type="nucleotide sequence ID" value="NC_013197.1"/>
</dbReference>
<feature type="region of interest" description="Disordered" evidence="1">
    <location>
        <begin position="37"/>
        <end position="66"/>
    </location>
</feature>
<dbReference type="KEGG" id="vg:11467999"/>
<feature type="compositionally biased region" description="Gly residues" evidence="1">
    <location>
        <begin position="49"/>
        <end position="58"/>
    </location>
</feature>
<accession>C8CHL2</accession>
<dbReference type="EMBL" id="GQ403789">
    <property type="protein sequence ID" value="ACV05041.1"/>
    <property type="molecule type" value="Genomic_DNA"/>
</dbReference>
<sequence>MGVSTMRTYDAYLRAAPQFRGAPTHGPYGSELIWAAPSFQHGPQRRADGGSGESGGAGDAQTGHHL</sequence>
<dbReference type="GeneID" id="11467999"/>
<evidence type="ECO:0000256" key="1">
    <source>
        <dbReference type="SAM" id="MobiDB-lite"/>
    </source>
</evidence>
<proteinExistence type="predicted"/>
<dbReference type="Proteomes" id="UP000000958">
    <property type="component" value="Segment"/>
</dbReference>
<name>C8CHL2_9VIRU</name>
<reference evidence="2 3" key="1">
    <citation type="journal article" date="2009" name="J. Virol.">
        <title>The closest relatives of icosahedral viruses of thermophilic bacteria are among viruses and plasmids of the halophilic archaea.</title>
        <authorList>
            <person name="Jalasvuori M."/>
            <person name="Jaatinen S.T."/>
            <person name="Laurinavicius S."/>
            <person name="Ahola-Iivarinen E."/>
            <person name="Kalkkinen N."/>
            <person name="Bamford D.H."/>
            <person name="Bamford J.K."/>
        </authorList>
    </citation>
    <scope>NUCLEOTIDE SEQUENCE</scope>
</reference>
<evidence type="ECO:0000313" key="2">
    <source>
        <dbReference type="EMBL" id="ACV05041.1"/>
    </source>
</evidence>
<organism evidence="2 3">
    <name type="scientific">Thermus virus P23-77</name>
    <dbReference type="NCBI Taxonomy" id="1714272"/>
    <lineage>
        <taxon>Viruses</taxon>
        <taxon>Singelaviria</taxon>
        <taxon>Helvetiavirae</taxon>
        <taxon>Dividoviricota</taxon>
        <taxon>Laserviricetes</taxon>
        <taxon>Halopanivirales</taxon>
        <taxon>Matsushitaviridae</taxon>
        <taxon>Hukuchivirus</taxon>
        <taxon>Hukuchivirus P2377</taxon>
    </lineage>
</organism>
<keyword evidence="3" id="KW-1185">Reference proteome</keyword>